<dbReference type="FunCoup" id="A0A2G5ES68">
    <property type="interactions" value="53"/>
</dbReference>
<dbReference type="InParanoid" id="A0A2G5ES68"/>
<sequence>MDKADIVVIDLTSSSDEEEEEDGKIGSSMKKMVNTPMKDENKKIKEKFDDYDEDCTILDSDPFALIDVSKKLSITNIDDDGKVKGGEDEDISIVSEKGQVACRDFPHARDLCVKFPFNTTPHLSYCDKCYCYVCDSAAPCEFWTAISGGHCHATEKDRGWNAMRRAARPTPTTH</sequence>
<evidence type="ECO:0000313" key="2">
    <source>
        <dbReference type="EMBL" id="PIA58569.1"/>
    </source>
</evidence>
<dbReference type="AlphaFoldDB" id="A0A2G5ES68"/>
<dbReference type="PANTHER" id="PTHR33443:SF30">
    <property type="entry name" value="SARCOSINE DEHYDROGENASE-2C PROTEIN"/>
    <property type="match status" value="1"/>
</dbReference>
<proteinExistence type="predicted"/>
<keyword evidence="3" id="KW-1185">Reference proteome</keyword>
<protein>
    <submittedName>
        <fullName evidence="2">Uncharacterized protein</fullName>
    </submittedName>
</protein>
<dbReference type="Proteomes" id="UP000230069">
    <property type="component" value="Unassembled WGS sequence"/>
</dbReference>
<evidence type="ECO:0000256" key="1">
    <source>
        <dbReference type="SAM" id="MobiDB-lite"/>
    </source>
</evidence>
<organism evidence="2 3">
    <name type="scientific">Aquilegia coerulea</name>
    <name type="common">Rocky mountain columbine</name>
    <dbReference type="NCBI Taxonomy" id="218851"/>
    <lineage>
        <taxon>Eukaryota</taxon>
        <taxon>Viridiplantae</taxon>
        <taxon>Streptophyta</taxon>
        <taxon>Embryophyta</taxon>
        <taxon>Tracheophyta</taxon>
        <taxon>Spermatophyta</taxon>
        <taxon>Magnoliopsida</taxon>
        <taxon>Ranunculales</taxon>
        <taxon>Ranunculaceae</taxon>
        <taxon>Thalictroideae</taxon>
        <taxon>Aquilegia</taxon>
    </lineage>
</organism>
<accession>A0A2G5ES68</accession>
<dbReference type="PANTHER" id="PTHR33443">
    <property type="entry name" value="ZGC:112980"/>
    <property type="match status" value="1"/>
</dbReference>
<name>A0A2G5ES68_AQUCA</name>
<dbReference type="OrthoDB" id="266020at2759"/>
<dbReference type="EMBL" id="KZ305022">
    <property type="protein sequence ID" value="PIA58569.1"/>
    <property type="molecule type" value="Genomic_DNA"/>
</dbReference>
<evidence type="ECO:0000313" key="3">
    <source>
        <dbReference type="Proteomes" id="UP000230069"/>
    </source>
</evidence>
<gene>
    <name evidence="2" type="ORF">AQUCO_00500476v1</name>
</gene>
<reference evidence="2 3" key="1">
    <citation type="submission" date="2017-09" db="EMBL/GenBank/DDBJ databases">
        <title>WGS assembly of Aquilegia coerulea Goldsmith.</title>
        <authorList>
            <person name="Hodges S."/>
            <person name="Kramer E."/>
            <person name="Nordborg M."/>
            <person name="Tomkins J."/>
            <person name="Borevitz J."/>
            <person name="Derieg N."/>
            <person name="Yan J."/>
            <person name="Mihaltcheva S."/>
            <person name="Hayes R.D."/>
            <person name="Rokhsar D."/>
        </authorList>
    </citation>
    <scope>NUCLEOTIDE SEQUENCE [LARGE SCALE GENOMIC DNA]</scope>
    <source>
        <strain evidence="3">cv. Goldsmith</strain>
    </source>
</reference>
<dbReference type="STRING" id="218851.A0A2G5ES68"/>
<dbReference type="InterPro" id="IPR053234">
    <property type="entry name" value="RPM1_Interactor"/>
</dbReference>
<feature type="region of interest" description="Disordered" evidence="1">
    <location>
        <begin position="9"/>
        <end position="28"/>
    </location>
</feature>